<keyword evidence="1" id="KW-0812">Transmembrane</keyword>
<keyword evidence="1" id="KW-1133">Transmembrane helix</keyword>
<dbReference type="AlphaFoldDB" id="A0A9D1IFJ2"/>
<reference evidence="2" key="1">
    <citation type="submission" date="2020-10" db="EMBL/GenBank/DDBJ databases">
        <authorList>
            <person name="Gilroy R."/>
        </authorList>
    </citation>
    <scope>NUCLEOTIDE SEQUENCE</scope>
    <source>
        <strain evidence="2">ChiGjej1B1-19959</strain>
    </source>
</reference>
<keyword evidence="1" id="KW-0472">Membrane</keyword>
<evidence type="ECO:0000313" key="3">
    <source>
        <dbReference type="Proteomes" id="UP000824071"/>
    </source>
</evidence>
<gene>
    <name evidence="2" type="ORF">IAC53_00740</name>
</gene>
<comment type="caution">
    <text evidence="2">The sequence shown here is derived from an EMBL/GenBank/DDBJ whole genome shotgun (WGS) entry which is preliminary data.</text>
</comment>
<sequence>MLFISFVAVFVKCAVRVWFVWIDFYFTYFILPLVVLFCVYLLVRGAIRLYAVYKREEHEIEEQPNPSDWLSKRQETALTALFWLQIVSVCTVVVLSIAGISRAPKDVKVLPSFERKEESITIAQPLAKAYRTKIHLQDSENPLQRVQISIEGTYGHCDGLSFWWYARQAMHFSYDKRQNPAGYREIHQESVHGECYQSPEKIRICLRSENGYIYAVAVSGGTVDLLQSDLQETLLQVCVDQVK</sequence>
<name>A0A9D1IFJ2_9FIRM</name>
<dbReference type="Proteomes" id="UP000824071">
    <property type="component" value="Unassembled WGS sequence"/>
</dbReference>
<dbReference type="EMBL" id="DVMW01000007">
    <property type="protein sequence ID" value="HIU35122.1"/>
    <property type="molecule type" value="Genomic_DNA"/>
</dbReference>
<protein>
    <submittedName>
        <fullName evidence="2">Uncharacterized protein</fullName>
    </submittedName>
</protein>
<proteinExistence type="predicted"/>
<evidence type="ECO:0000313" key="2">
    <source>
        <dbReference type="EMBL" id="HIU35122.1"/>
    </source>
</evidence>
<accession>A0A9D1IFJ2</accession>
<organism evidence="2 3">
    <name type="scientific">Candidatus Fimenecus excrementigallinarum</name>
    <dbReference type="NCBI Taxonomy" id="2840816"/>
    <lineage>
        <taxon>Bacteria</taxon>
        <taxon>Bacillati</taxon>
        <taxon>Bacillota</taxon>
        <taxon>Clostridia</taxon>
        <taxon>Candidatus Fimenecus</taxon>
    </lineage>
</organism>
<reference evidence="2" key="2">
    <citation type="journal article" date="2021" name="PeerJ">
        <title>Extensive microbial diversity within the chicken gut microbiome revealed by metagenomics and culture.</title>
        <authorList>
            <person name="Gilroy R."/>
            <person name="Ravi A."/>
            <person name="Getino M."/>
            <person name="Pursley I."/>
            <person name="Horton D.L."/>
            <person name="Alikhan N.F."/>
            <person name="Baker D."/>
            <person name="Gharbi K."/>
            <person name="Hall N."/>
            <person name="Watson M."/>
            <person name="Adriaenssens E.M."/>
            <person name="Foster-Nyarko E."/>
            <person name="Jarju S."/>
            <person name="Secka A."/>
            <person name="Antonio M."/>
            <person name="Oren A."/>
            <person name="Chaudhuri R.R."/>
            <person name="La Ragione R."/>
            <person name="Hildebrand F."/>
            <person name="Pallen M.J."/>
        </authorList>
    </citation>
    <scope>NUCLEOTIDE SEQUENCE</scope>
    <source>
        <strain evidence="2">ChiGjej1B1-19959</strain>
    </source>
</reference>
<evidence type="ECO:0000256" key="1">
    <source>
        <dbReference type="SAM" id="Phobius"/>
    </source>
</evidence>
<feature type="transmembrane region" description="Helical" evidence="1">
    <location>
        <begin position="80"/>
        <end position="100"/>
    </location>
</feature>
<feature type="transmembrane region" description="Helical" evidence="1">
    <location>
        <begin position="24"/>
        <end position="43"/>
    </location>
</feature>